<dbReference type="EMBL" id="LT629787">
    <property type="protein sequence ID" value="SDU36835.1"/>
    <property type="molecule type" value="Genomic_DNA"/>
</dbReference>
<evidence type="ECO:0000256" key="1">
    <source>
        <dbReference type="SAM" id="Phobius"/>
    </source>
</evidence>
<sequence length="93" mass="10509">MHKKKTAFLLDGYLEGINKTLIINSLHSMHHHSEVTSICFRNKRSTTALMLYFGQSDLFIYFLMLDIIGIAKGNGALQTKLKRHSFGHTSKAA</sequence>
<evidence type="ECO:0000313" key="3">
    <source>
        <dbReference type="Proteomes" id="UP000243924"/>
    </source>
</evidence>
<dbReference type="Proteomes" id="UP000243924">
    <property type="component" value="Chromosome I"/>
</dbReference>
<gene>
    <name evidence="2" type="ORF">SAMN05216210_3407</name>
</gene>
<reference evidence="3" key="1">
    <citation type="submission" date="2016-10" db="EMBL/GenBank/DDBJ databases">
        <authorList>
            <person name="Varghese N."/>
            <person name="Submissions S."/>
        </authorList>
    </citation>
    <scope>NUCLEOTIDE SEQUENCE [LARGE SCALE GENOMIC DNA]</scope>
    <source>
        <strain evidence="3">CECT 8338</strain>
    </source>
</reference>
<keyword evidence="3" id="KW-1185">Reference proteome</keyword>
<protein>
    <submittedName>
        <fullName evidence="2">Uncharacterized protein</fullName>
    </submittedName>
</protein>
<keyword evidence="1" id="KW-0812">Transmembrane</keyword>
<evidence type="ECO:0000313" key="2">
    <source>
        <dbReference type="EMBL" id="SDU36835.1"/>
    </source>
</evidence>
<dbReference type="AlphaFoldDB" id="A0A1H2HYR8"/>
<proteinExistence type="predicted"/>
<keyword evidence="1" id="KW-0472">Membrane</keyword>
<keyword evidence="1" id="KW-1133">Transmembrane helix</keyword>
<feature type="transmembrane region" description="Helical" evidence="1">
    <location>
        <begin position="58"/>
        <end position="77"/>
    </location>
</feature>
<accession>A0A1H2HYR8</accession>
<name>A0A1H2HYR8_9GAMM</name>
<dbReference type="RefSeq" id="WP_092389232.1">
    <property type="nucleotide sequence ID" value="NZ_LT629787.1"/>
</dbReference>
<organism evidence="2 3">
    <name type="scientific">Halopseudomonas salegens</name>
    <dbReference type="NCBI Taxonomy" id="1434072"/>
    <lineage>
        <taxon>Bacteria</taxon>
        <taxon>Pseudomonadati</taxon>
        <taxon>Pseudomonadota</taxon>
        <taxon>Gammaproteobacteria</taxon>
        <taxon>Pseudomonadales</taxon>
        <taxon>Pseudomonadaceae</taxon>
        <taxon>Halopseudomonas</taxon>
    </lineage>
</organism>